<dbReference type="Gene3D" id="2.20.70.30">
    <property type="entry name" value="Nascent polypeptide-associated complex domain"/>
    <property type="match status" value="1"/>
</dbReference>
<protein>
    <submittedName>
        <fullName evidence="1">Transcription factor BTF3</fullName>
    </submittedName>
</protein>
<dbReference type="EMBL" id="JAGFMF010011827">
    <property type="protein sequence ID" value="KAG8511672.1"/>
    <property type="molecule type" value="Genomic_DNA"/>
</dbReference>
<dbReference type="InterPro" id="IPR038187">
    <property type="entry name" value="NAC_A/B_dom_sf"/>
</dbReference>
<sequence>MKEAIMTHENLTKRQVHMGECVHKPRYFIHFSKPKVQASLTENIVTIAVHHETKRLTEMLPSILKHHGADSLTSLRRLSESLPKNSVYAIEENDDYEI</sequence>
<feature type="non-terminal residue" evidence="1">
    <location>
        <position position="98"/>
    </location>
</feature>
<organism evidence="1 2">
    <name type="scientific">Galemys pyrenaicus</name>
    <name type="common">Iberian desman</name>
    <name type="synonym">Pyrenean desman</name>
    <dbReference type="NCBI Taxonomy" id="202257"/>
    <lineage>
        <taxon>Eukaryota</taxon>
        <taxon>Metazoa</taxon>
        <taxon>Chordata</taxon>
        <taxon>Craniata</taxon>
        <taxon>Vertebrata</taxon>
        <taxon>Euteleostomi</taxon>
        <taxon>Mammalia</taxon>
        <taxon>Eutheria</taxon>
        <taxon>Laurasiatheria</taxon>
        <taxon>Eulipotyphla</taxon>
        <taxon>Talpidae</taxon>
        <taxon>Galemys</taxon>
    </lineage>
</organism>
<evidence type="ECO:0000313" key="2">
    <source>
        <dbReference type="Proteomes" id="UP000700334"/>
    </source>
</evidence>
<name>A0A8J6DJD4_GALPY</name>
<dbReference type="InterPro" id="IPR039370">
    <property type="entry name" value="BTF3"/>
</dbReference>
<reference evidence="1" key="1">
    <citation type="journal article" date="2021" name="Evol. Appl.">
        <title>The genome of the Pyrenean desman and the effects of bottlenecks and inbreeding on the genomic landscape of an endangered species.</title>
        <authorList>
            <person name="Escoda L."/>
            <person name="Castresana J."/>
        </authorList>
    </citation>
    <scope>NUCLEOTIDE SEQUENCE</scope>
    <source>
        <strain evidence="1">IBE-C5619</strain>
    </source>
</reference>
<dbReference type="Proteomes" id="UP000700334">
    <property type="component" value="Unassembled WGS sequence"/>
</dbReference>
<comment type="caution">
    <text evidence="1">The sequence shown here is derived from an EMBL/GenBank/DDBJ whole genome shotgun (WGS) entry which is preliminary data.</text>
</comment>
<dbReference type="PANTHER" id="PTHR10351">
    <property type="entry name" value="TRANSCRIPTION FACTOR BTF3 FAMILY MEMBER"/>
    <property type="match status" value="1"/>
</dbReference>
<gene>
    <name evidence="1" type="ORF">J0S82_000922</name>
</gene>
<keyword evidence="2" id="KW-1185">Reference proteome</keyword>
<evidence type="ECO:0000313" key="1">
    <source>
        <dbReference type="EMBL" id="KAG8511672.1"/>
    </source>
</evidence>
<dbReference type="AlphaFoldDB" id="A0A8J6DJD4"/>
<accession>A0A8J6DJD4</accession>
<proteinExistence type="predicted"/>